<gene>
    <name evidence="2" type="ORF">DTL3_1285</name>
</gene>
<evidence type="ECO:0000313" key="2">
    <source>
        <dbReference type="EMBL" id="CEP78582.1"/>
    </source>
</evidence>
<proteinExistence type="predicted"/>
<organism evidence="2 3">
    <name type="scientific">Defluviitoga tunisiensis</name>
    <dbReference type="NCBI Taxonomy" id="1006576"/>
    <lineage>
        <taxon>Bacteria</taxon>
        <taxon>Thermotogati</taxon>
        <taxon>Thermotogota</taxon>
        <taxon>Thermotogae</taxon>
        <taxon>Petrotogales</taxon>
        <taxon>Petrotogaceae</taxon>
        <taxon>Defluviitoga</taxon>
    </lineage>
</organism>
<evidence type="ECO:0000313" key="3">
    <source>
        <dbReference type="Proteomes" id="UP000032809"/>
    </source>
</evidence>
<dbReference type="PANTHER" id="PTHR40044">
    <property type="entry name" value="INTEGRAL MEMBRANE PROTEIN-RELATED"/>
    <property type="match status" value="1"/>
</dbReference>
<dbReference type="RefSeq" id="WP_269446377.1">
    <property type="nucleotide sequence ID" value="NZ_LN824141.1"/>
</dbReference>
<dbReference type="InterPro" id="IPR010387">
    <property type="entry name" value="QueT"/>
</dbReference>
<dbReference type="STRING" id="1006576.DTL3_1285"/>
<feature type="transmembrane region" description="Helical" evidence="1">
    <location>
        <begin position="126"/>
        <end position="148"/>
    </location>
</feature>
<keyword evidence="1" id="KW-1133">Transmembrane helix</keyword>
<dbReference type="PANTHER" id="PTHR40044:SF1">
    <property type="entry name" value="INTEGRAL MEMBRANE PROTEIN"/>
    <property type="match status" value="1"/>
</dbReference>
<dbReference type="AlphaFoldDB" id="A0A0C7NRU6"/>
<dbReference type="EMBL" id="LN824141">
    <property type="protein sequence ID" value="CEP78582.1"/>
    <property type="molecule type" value="Genomic_DNA"/>
</dbReference>
<reference evidence="3" key="1">
    <citation type="submission" date="2014-11" db="EMBL/GenBank/DDBJ databases">
        <authorList>
            <person name="Wibberg D."/>
        </authorList>
    </citation>
    <scope>NUCLEOTIDE SEQUENCE [LARGE SCALE GENOMIC DNA]</scope>
    <source>
        <strain evidence="3">L3</strain>
    </source>
</reference>
<accession>A0A0C7NRU6</accession>
<protein>
    <submittedName>
        <fullName evidence="2">QueT transporter</fullName>
    </submittedName>
</protein>
<feature type="transmembrane region" description="Helical" evidence="1">
    <location>
        <begin position="58"/>
        <end position="88"/>
    </location>
</feature>
<dbReference type="PIRSF" id="PIRSF031501">
    <property type="entry name" value="QueT"/>
    <property type="match status" value="1"/>
</dbReference>
<feature type="transmembrane region" description="Helical" evidence="1">
    <location>
        <begin position="100"/>
        <end position="120"/>
    </location>
</feature>
<dbReference type="Pfam" id="PF06177">
    <property type="entry name" value="QueT"/>
    <property type="match status" value="1"/>
</dbReference>
<name>A0A0C7NRU6_DEFTU</name>
<keyword evidence="1" id="KW-0472">Membrane</keyword>
<keyword evidence="3" id="KW-1185">Reference proteome</keyword>
<keyword evidence="1" id="KW-0812">Transmembrane</keyword>
<dbReference type="Proteomes" id="UP000032809">
    <property type="component" value="Chromosome I"/>
</dbReference>
<dbReference type="HOGENOM" id="CLU_104115_0_0_0"/>
<dbReference type="KEGG" id="dtn:DTL3_1285"/>
<sequence>MEAKKISKRIVRAALISALYVVLCLVFQPISFGPIQVRIAEAFTLLPYLDPAFIPGLYVGALLANIIGGLGAWDIWLGSLFTLIAAIITWKMPNKYLTPLPPIFINAFGVSLYVAPLYNFPYLLSVIWIAIGEAIATFAIGLPILRLFEKNIYKNDN</sequence>
<evidence type="ECO:0000256" key="1">
    <source>
        <dbReference type="SAM" id="Phobius"/>
    </source>
</evidence>